<evidence type="ECO:0000313" key="1">
    <source>
        <dbReference type="EMBL" id="KDN87721.1"/>
    </source>
</evidence>
<proteinExistence type="predicted"/>
<reference evidence="1 2" key="1">
    <citation type="submission" date="2014-05" db="EMBL/GenBank/DDBJ databases">
        <title>Draft Genome Sequence of Kitasatospora cheerisanensis KCTC 2395.</title>
        <authorList>
            <person name="Nam D.H."/>
        </authorList>
    </citation>
    <scope>NUCLEOTIDE SEQUENCE [LARGE SCALE GENOMIC DNA]</scope>
    <source>
        <strain evidence="1 2">KCTC 2395</strain>
    </source>
</reference>
<dbReference type="Proteomes" id="UP000027178">
    <property type="component" value="Unassembled WGS sequence"/>
</dbReference>
<gene>
    <name evidence="1" type="ORF">KCH_03680</name>
</gene>
<dbReference type="HOGENOM" id="CLU_474709_0_0_11"/>
<dbReference type="EMBL" id="JNBY01000015">
    <property type="protein sequence ID" value="KDN87721.1"/>
    <property type="molecule type" value="Genomic_DNA"/>
</dbReference>
<dbReference type="OrthoDB" id="3752674at2"/>
<organism evidence="1 2">
    <name type="scientific">Kitasatospora cheerisanensis KCTC 2395</name>
    <dbReference type="NCBI Taxonomy" id="1348663"/>
    <lineage>
        <taxon>Bacteria</taxon>
        <taxon>Bacillati</taxon>
        <taxon>Actinomycetota</taxon>
        <taxon>Actinomycetes</taxon>
        <taxon>Kitasatosporales</taxon>
        <taxon>Streptomycetaceae</taxon>
        <taxon>Kitasatospora</taxon>
    </lineage>
</organism>
<dbReference type="RefSeq" id="WP_035858340.1">
    <property type="nucleotide sequence ID" value="NZ_KK853997.1"/>
</dbReference>
<keyword evidence="2" id="KW-1185">Reference proteome</keyword>
<sequence>MSGSLPGEAVGGGPERPSALGYGWVTTCSIESFVRRMQAIRLGTANDDGAQPATAIRLLHVFAVSRSIDDLLTAASTSMPASSPALPARNRLNYWDSVNMLATAALCRSAEQAAELACKQWEAEGRGAAGRGTPLTDGIVHDVACQRTAPDVAVFVRECRRAQGPVDKTLRVFTRPSSGRTNLDKALLYILLRDQGCNPEATKLLLQTLSAIDRHGSTQAADTDPAEFHDLVGALYQLSPAEQILENWVDAQLADPDQVITTRRIVARLIASETGNPDTLVEHVGARLSRHDIVEICGQLATTRPEKCDEIRRHAAARSSNDELAELVIAWHRSQILTRTTKDLLADVVAVGVGGAAGPRPRSRVADLDKVLANFNAEAECRRLLWIAAAEQVEGRSGIELAELLGRVERTSDRYRVARRTARKLTAHVLGNGADPGLFVDYVTRLRVDGRSDAVFLALKELADPSDPGSWPEGSAQVIAEIAVRLYARDAERDGWDLLERCLENEQRISHQDVAAVVARLREPDSTLPADRRLFLLRATVGRWADTHARENAVELLRENGYDAEAAEVVRSLR</sequence>
<dbReference type="eggNOG" id="ENOG50320DZ">
    <property type="taxonomic scope" value="Bacteria"/>
</dbReference>
<protein>
    <submittedName>
        <fullName evidence="1">Uncharacterized protein</fullName>
    </submittedName>
</protein>
<evidence type="ECO:0000313" key="2">
    <source>
        <dbReference type="Proteomes" id="UP000027178"/>
    </source>
</evidence>
<dbReference type="AlphaFoldDB" id="A0A066ZBP6"/>
<accession>A0A066ZBP6</accession>
<dbReference type="PATRIC" id="fig|1348663.4.peg.343"/>
<name>A0A066ZBP6_9ACTN</name>
<comment type="caution">
    <text evidence="1">The sequence shown here is derived from an EMBL/GenBank/DDBJ whole genome shotgun (WGS) entry which is preliminary data.</text>
</comment>